<feature type="transmembrane region" description="Helical" evidence="1">
    <location>
        <begin position="126"/>
        <end position="144"/>
    </location>
</feature>
<dbReference type="Proteomes" id="UP000032309">
    <property type="component" value="Unassembled WGS sequence"/>
</dbReference>
<dbReference type="Pfam" id="PF09527">
    <property type="entry name" value="ATPase_gene1"/>
    <property type="match status" value="1"/>
</dbReference>
<accession>A0ABQ0JZA7</accession>
<comment type="caution">
    <text evidence="2">The sequence shown here is derived from an EMBL/GenBank/DDBJ whole genome shotgun (WGS) entry which is preliminary data.</text>
</comment>
<keyword evidence="1" id="KW-0812">Transmembrane</keyword>
<evidence type="ECO:0000313" key="3">
    <source>
        <dbReference type="Proteomes" id="UP000032309"/>
    </source>
</evidence>
<keyword evidence="1" id="KW-0472">Membrane</keyword>
<feature type="transmembrane region" description="Helical" evidence="1">
    <location>
        <begin position="189"/>
        <end position="209"/>
    </location>
</feature>
<name>A0ABQ0JZA7_9BACT</name>
<proteinExistence type="predicted"/>
<dbReference type="EMBL" id="BAFN01000001">
    <property type="protein sequence ID" value="GAN34011.1"/>
    <property type="molecule type" value="Genomic_DNA"/>
</dbReference>
<keyword evidence="3" id="KW-1185">Reference proteome</keyword>
<keyword evidence="1" id="KW-1133">Transmembrane helix</keyword>
<evidence type="ECO:0000313" key="2">
    <source>
        <dbReference type="EMBL" id="GAN34011.1"/>
    </source>
</evidence>
<protein>
    <submittedName>
        <fullName evidence="2">Uncharacterized protein</fullName>
    </submittedName>
</protein>
<evidence type="ECO:0000256" key="1">
    <source>
        <dbReference type="SAM" id="Phobius"/>
    </source>
</evidence>
<dbReference type="RefSeq" id="WP_052564063.1">
    <property type="nucleotide sequence ID" value="NZ_BAFN01000001.1"/>
</dbReference>
<feature type="transmembrane region" description="Helical" evidence="1">
    <location>
        <begin position="49"/>
        <end position="70"/>
    </location>
</feature>
<feature type="transmembrane region" description="Helical" evidence="1">
    <location>
        <begin position="12"/>
        <end position="37"/>
    </location>
</feature>
<reference evidence="3" key="1">
    <citation type="journal article" date="2015" name="Genome Announc.">
        <title>Draft Genome Sequence of an Anaerobic Ammonium-Oxidizing Bacterium, "Candidatus Brocadia sinica".</title>
        <authorList>
            <person name="Oshiki M."/>
            <person name="Shinyako-Hata K."/>
            <person name="Satoh H."/>
            <person name="Okabe S."/>
        </authorList>
    </citation>
    <scope>NUCLEOTIDE SEQUENCE [LARGE SCALE GENOMIC DNA]</scope>
    <source>
        <strain evidence="3">JPN1</strain>
    </source>
</reference>
<feature type="transmembrane region" description="Helical" evidence="1">
    <location>
        <begin position="164"/>
        <end position="183"/>
    </location>
</feature>
<dbReference type="InterPro" id="IPR032820">
    <property type="entry name" value="ATPase_put"/>
</dbReference>
<sequence length="223" mass="24894">MVFVRKDKDNKVYNIAGLIGSFGFTAAGAMAGGYFIGSYLDKKLGTSPWFMLSFILLGIAGSFIEFFKLVKKLLEENKKMIRDEKMAALFFDEGFPDRVFKMSLYLSLVVVAYSLSYMSFMLTLSIAIGCLVSLASCKVLWWTVQQGLWHGRSEIKKFFLKVSILKYFAMGGILFFSCVFLKINIVAMASGLSIVMAVIIMKIGSKLLVNFMNKSIKVSEKGA</sequence>
<organism evidence="2 3">
    <name type="scientific">Candidatus Brocadia sinica JPN1</name>
    <dbReference type="NCBI Taxonomy" id="1197129"/>
    <lineage>
        <taxon>Bacteria</taxon>
        <taxon>Pseudomonadati</taxon>
        <taxon>Planctomycetota</taxon>
        <taxon>Candidatus Brocadiia</taxon>
        <taxon>Candidatus Brocadiales</taxon>
        <taxon>Candidatus Brocadiaceae</taxon>
        <taxon>Candidatus Brocadia</taxon>
    </lineage>
</organism>
<gene>
    <name evidence="2" type="ORF">BROSI_A2546</name>
</gene>